<dbReference type="AlphaFoldDB" id="D6SMN6"/>
<sequence>MIIYSSRELRENFHQLGPGDACVGHLSFSPGEEYKVVDLMHRGINFYPSLLSAFLSRSKVLQAEVLSQFMLPDTFVAYRSIDLCRNQAAYTRYGSVVSKRDRKHLGMGVGRWSSLEELQRLDSLGALPFPLVIQPFLEEARDFRVVIIDDHAEAYERINPYSYRKNLAQCGTASPVHMDSTLLAFCTNVMQRGDFPYALLDILQSPAGDLYLAEISLMGGLSGSSIGHEGFLQRKKLLQEKFCRRFEGQ</sequence>
<comment type="caution">
    <text evidence="1">The sequence shown here is derived from an EMBL/GenBank/DDBJ whole genome shotgun (WGS) entry which is preliminary data.</text>
</comment>
<keyword evidence="2" id="KW-1185">Reference proteome</keyword>
<dbReference type="Proteomes" id="UP000005496">
    <property type="component" value="Unassembled WGS sequence"/>
</dbReference>
<dbReference type="eggNOG" id="COG0189">
    <property type="taxonomic scope" value="Bacteria"/>
</dbReference>
<proteinExistence type="predicted"/>
<evidence type="ECO:0000313" key="2">
    <source>
        <dbReference type="Proteomes" id="UP000005496"/>
    </source>
</evidence>
<dbReference type="OrthoDB" id="5431192at2"/>
<dbReference type="EMBL" id="ACJN02000001">
    <property type="protein sequence ID" value="EFI35947.1"/>
    <property type="molecule type" value="Genomic_DNA"/>
</dbReference>
<accession>D6SMN6</accession>
<reference evidence="1" key="1">
    <citation type="submission" date="2010-05" db="EMBL/GenBank/DDBJ databases">
        <title>The draft genome of Desulfonatronospira thiodismutans ASO3-1.</title>
        <authorList>
            <consortium name="US DOE Joint Genome Institute (JGI-PGF)"/>
            <person name="Lucas S."/>
            <person name="Copeland A."/>
            <person name="Lapidus A."/>
            <person name="Cheng J.-F."/>
            <person name="Bruce D."/>
            <person name="Goodwin L."/>
            <person name="Pitluck S."/>
            <person name="Chertkov O."/>
            <person name="Brettin T."/>
            <person name="Detter J.C."/>
            <person name="Han C."/>
            <person name="Land M.L."/>
            <person name="Hauser L."/>
            <person name="Kyrpides N."/>
            <person name="Mikhailova N."/>
            <person name="Muyzer G."/>
            <person name="Woyke T."/>
        </authorList>
    </citation>
    <scope>NUCLEOTIDE SEQUENCE [LARGE SCALE GENOMIC DNA]</scope>
    <source>
        <strain evidence="1">ASO3-1</strain>
    </source>
</reference>
<name>D6SMN6_9BACT</name>
<dbReference type="Gene3D" id="3.30.470.20">
    <property type="entry name" value="ATP-grasp fold, B domain"/>
    <property type="match status" value="1"/>
</dbReference>
<gene>
    <name evidence="1" type="ORF">Dthio_PD3389</name>
</gene>
<dbReference type="RefSeq" id="WP_008869075.1">
    <property type="nucleotide sequence ID" value="NZ_ACJN02000001.1"/>
</dbReference>
<evidence type="ECO:0000313" key="1">
    <source>
        <dbReference type="EMBL" id="EFI35947.1"/>
    </source>
</evidence>
<dbReference type="SUPFAM" id="SSF56059">
    <property type="entry name" value="Glutathione synthetase ATP-binding domain-like"/>
    <property type="match status" value="1"/>
</dbReference>
<evidence type="ECO:0008006" key="3">
    <source>
        <dbReference type="Google" id="ProtNLM"/>
    </source>
</evidence>
<protein>
    <recommendedName>
        <fullName evidence="3">RimK domain protein ATP-grasp</fullName>
    </recommendedName>
</protein>
<organism evidence="1 2">
    <name type="scientific">Desulfonatronospira thiodismutans ASO3-1</name>
    <dbReference type="NCBI Taxonomy" id="555779"/>
    <lineage>
        <taxon>Bacteria</taxon>
        <taxon>Pseudomonadati</taxon>
        <taxon>Thermodesulfobacteriota</taxon>
        <taxon>Desulfovibrionia</taxon>
        <taxon>Desulfovibrionales</taxon>
        <taxon>Desulfonatronovibrionaceae</taxon>
        <taxon>Desulfonatronospira</taxon>
    </lineage>
</organism>